<dbReference type="InterPro" id="IPR003609">
    <property type="entry name" value="Pan_app"/>
</dbReference>
<feature type="transmembrane region" description="Helical" evidence="7">
    <location>
        <begin position="459"/>
        <end position="480"/>
    </location>
</feature>
<evidence type="ECO:0000313" key="10">
    <source>
        <dbReference type="Proteomes" id="UP000233837"/>
    </source>
</evidence>
<dbReference type="Pfam" id="PF00954">
    <property type="entry name" value="S_locus_glycop"/>
    <property type="match status" value="1"/>
</dbReference>
<keyword evidence="2 7" id="KW-0812">Transmembrane</keyword>
<dbReference type="AlphaFoldDB" id="A0A2I0X2L0"/>
<dbReference type="PANTHER" id="PTHR47974">
    <property type="entry name" value="OS07G0415500 PROTEIN"/>
    <property type="match status" value="1"/>
</dbReference>
<feature type="transmembrane region" description="Helical" evidence="7">
    <location>
        <begin position="36"/>
        <end position="55"/>
    </location>
</feature>
<evidence type="ECO:0000313" key="9">
    <source>
        <dbReference type="EMBL" id="PKU82149.1"/>
    </source>
</evidence>
<sequence>MLSPNYYLSLFCINYSLSLLLLCSVMKPAMEKKQSLCGFLSLLIIHLAIKTSAAGTPTLQQLNRGFRASFDQSAGSFQPLLSDPTGIFSFGFLQINSSNLDLAVIHLPSNQPVWRAIPGRPAQRSGSAFLSFNGSLLFSDQNSGVLWSTPATAGDRVVLLNSSNLQIIKAAGPIDVLWQSFDFPSDTIVQDQNFTSNASLFSTNQRYSMRLGSNYLALFMEFGRGVEEPMYWKRTALEAKNQIVAGEGPIYAQLSPLGFLGLYQKENAPVDELSFDSFARGITGFRRLTLEADGNFRAYYWNGTIWVSDYKAMPELCELPSACGAYGLCSAEEKRCGCIDNRSHGCLAADAGDLCGSGNDDFWVLRRKGVDLANKEVLGFVKVESLKECERLCKRNCSCWGAVYNNATGYCYEMDYPIQTLLEVGDENKIGFFKVRITGNHGGRGGGGGGDKVRKAAEALVVVGVLAAVTLAGVAVYRLWRARRKTGERADGSMVEELAPGPYRNLNSSSFRSIEMSESFRK</sequence>
<gene>
    <name evidence="9" type="ORF">MA16_Dca004167</name>
</gene>
<dbReference type="InterPro" id="IPR001480">
    <property type="entry name" value="Bulb-type_lectin_dom"/>
</dbReference>
<feature type="domain" description="Apple" evidence="8">
    <location>
        <begin position="355"/>
        <end position="437"/>
    </location>
</feature>
<dbReference type="SUPFAM" id="SSF51110">
    <property type="entry name" value="alpha-D-mannose-specific plant lectins"/>
    <property type="match status" value="1"/>
</dbReference>
<dbReference type="SMART" id="SM00108">
    <property type="entry name" value="B_lectin"/>
    <property type="match status" value="1"/>
</dbReference>
<evidence type="ECO:0000256" key="1">
    <source>
        <dbReference type="ARBA" id="ARBA00004167"/>
    </source>
</evidence>
<dbReference type="GO" id="GO:0048544">
    <property type="term" value="P:recognition of pollen"/>
    <property type="evidence" value="ECO:0007669"/>
    <property type="project" value="InterPro"/>
</dbReference>
<reference evidence="9 10" key="2">
    <citation type="journal article" date="2017" name="Nature">
        <title>The Apostasia genome and the evolution of orchids.</title>
        <authorList>
            <person name="Zhang G.Q."/>
            <person name="Liu K.W."/>
            <person name="Li Z."/>
            <person name="Lohaus R."/>
            <person name="Hsiao Y.Y."/>
            <person name="Niu S.C."/>
            <person name="Wang J.Y."/>
            <person name="Lin Y.C."/>
            <person name="Xu Q."/>
            <person name="Chen L.J."/>
            <person name="Yoshida K."/>
            <person name="Fujiwara S."/>
            <person name="Wang Z.W."/>
            <person name="Zhang Y.Q."/>
            <person name="Mitsuda N."/>
            <person name="Wang M."/>
            <person name="Liu G.H."/>
            <person name="Pecoraro L."/>
            <person name="Huang H.X."/>
            <person name="Xiao X.J."/>
            <person name="Lin M."/>
            <person name="Wu X.Y."/>
            <person name="Wu W.L."/>
            <person name="Chen Y.Y."/>
            <person name="Chang S.B."/>
            <person name="Sakamoto S."/>
            <person name="Ohme-Takagi M."/>
            <person name="Yagi M."/>
            <person name="Zeng S.J."/>
            <person name="Shen C.Y."/>
            <person name="Yeh C.M."/>
            <person name="Luo Y.B."/>
            <person name="Tsai W.C."/>
            <person name="Van de Peer Y."/>
            <person name="Liu Z.J."/>
        </authorList>
    </citation>
    <scope>NUCLEOTIDE SEQUENCE [LARGE SCALE GENOMIC DNA]</scope>
    <source>
        <tissue evidence="9">The whole plant</tissue>
    </source>
</reference>
<evidence type="ECO:0000256" key="3">
    <source>
        <dbReference type="ARBA" id="ARBA00022729"/>
    </source>
</evidence>
<evidence type="ECO:0000259" key="8">
    <source>
        <dbReference type="PROSITE" id="PS50948"/>
    </source>
</evidence>
<evidence type="ECO:0000256" key="2">
    <source>
        <dbReference type="ARBA" id="ARBA00022692"/>
    </source>
</evidence>
<dbReference type="InterPro" id="IPR000858">
    <property type="entry name" value="S_locus_glycoprot_dom"/>
</dbReference>
<evidence type="ECO:0000256" key="5">
    <source>
        <dbReference type="ARBA" id="ARBA00023136"/>
    </source>
</evidence>
<dbReference type="EMBL" id="KZ502211">
    <property type="protein sequence ID" value="PKU82149.1"/>
    <property type="molecule type" value="Genomic_DNA"/>
</dbReference>
<keyword evidence="4 7" id="KW-1133">Transmembrane helix</keyword>
<dbReference type="Pfam" id="PF00024">
    <property type="entry name" value="PAN_1"/>
    <property type="match status" value="1"/>
</dbReference>
<name>A0A2I0X2L0_9ASPA</name>
<dbReference type="OrthoDB" id="590879at2759"/>
<keyword evidence="10" id="KW-1185">Reference proteome</keyword>
<reference evidence="9 10" key="1">
    <citation type="journal article" date="2016" name="Sci. Rep.">
        <title>The Dendrobium catenatum Lindl. genome sequence provides insights into polysaccharide synthase, floral development and adaptive evolution.</title>
        <authorList>
            <person name="Zhang G.Q."/>
            <person name="Xu Q."/>
            <person name="Bian C."/>
            <person name="Tsai W.C."/>
            <person name="Yeh C.M."/>
            <person name="Liu K.W."/>
            <person name="Yoshida K."/>
            <person name="Zhang L.S."/>
            <person name="Chang S.B."/>
            <person name="Chen F."/>
            <person name="Shi Y."/>
            <person name="Su Y.Y."/>
            <person name="Zhang Y.Q."/>
            <person name="Chen L.J."/>
            <person name="Yin Y."/>
            <person name="Lin M."/>
            <person name="Huang H."/>
            <person name="Deng H."/>
            <person name="Wang Z.W."/>
            <person name="Zhu S.L."/>
            <person name="Zhao X."/>
            <person name="Deng C."/>
            <person name="Niu S.C."/>
            <person name="Huang J."/>
            <person name="Wang M."/>
            <person name="Liu G.H."/>
            <person name="Yang H.J."/>
            <person name="Xiao X.J."/>
            <person name="Hsiao Y.Y."/>
            <person name="Wu W.L."/>
            <person name="Chen Y.Y."/>
            <person name="Mitsuda N."/>
            <person name="Ohme-Takagi M."/>
            <person name="Luo Y.B."/>
            <person name="Van de Peer Y."/>
            <person name="Liu Z.J."/>
        </authorList>
    </citation>
    <scope>NUCLEOTIDE SEQUENCE [LARGE SCALE GENOMIC DNA]</scope>
    <source>
        <tissue evidence="9">The whole plant</tissue>
    </source>
</reference>
<dbReference type="PANTHER" id="PTHR47974:SF9">
    <property type="entry name" value="RECEPTOR-LIKE SERINE_THREONINE-PROTEIN KINASE"/>
    <property type="match status" value="1"/>
</dbReference>
<dbReference type="Proteomes" id="UP000233837">
    <property type="component" value="Unassembled WGS sequence"/>
</dbReference>
<accession>A0A2I0X2L0</accession>
<keyword evidence="5 7" id="KW-0472">Membrane</keyword>
<dbReference type="GO" id="GO:0051707">
    <property type="term" value="P:response to other organism"/>
    <property type="evidence" value="ECO:0007669"/>
    <property type="project" value="UniProtKB-ARBA"/>
</dbReference>
<dbReference type="Pfam" id="PF01453">
    <property type="entry name" value="B_lectin"/>
    <property type="match status" value="1"/>
</dbReference>
<comment type="subcellular location">
    <subcellularLocation>
        <location evidence="1">Membrane</location>
        <topology evidence="1">Single-pass membrane protein</topology>
    </subcellularLocation>
</comment>
<organism evidence="9 10">
    <name type="scientific">Dendrobium catenatum</name>
    <dbReference type="NCBI Taxonomy" id="906689"/>
    <lineage>
        <taxon>Eukaryota</taxon>
        <taxon>Viridiplantae</taxon>
        <taxon>Streptophyta</taxon>
        <taxon>Embryophyta</taxon>
        <taxon>Tracheophyta</taxon>
        <taxon>Spermatophyta</taxon>
        <taxon>Magnoliopsida</taxon>
        <taxon>Liliopsida</taxon>
        <taxon>Asparagales</taxon>
        <taxon>Orchidaceae</taxon>
        <taxon>Epidendroideae</taxon>
        <taxon>Malaxideae</taxon>
        <taxon>Dendrobiinae</taxon>
        <taxon>Dendrobium</taxon>
    </lineage>
</organism>
<evidence type="ECO:0000256" key="4">
    <source>
        <dbReference type="ARBA" id="ARBA00022989"/>
    </source>
</evidence>
<dbReference type="PROSITE" id="PS50948">
    <property type="entry name" value="PAN"/>
    <property type="match status" value="1"/>
</dbReference>
<dbReference type="Gene3D" id="2.90.10.30">
    <property type="match status" value="1"/>
</dbReference>
<evidence type="ECO:0000256" key="6">
    <source>
        <dbReference type="ARBA" id="ARBA00023157"/>
    </source>
</evidence>
<feature type="transmembrane region" description="Helical" evidence="7">
    <location>
        <begin position="6"/>
        <end position="24"/>
    </location>
</feature>
<keyword evidence="3" id="KW-0732">Signal</keyword>
<evidence type="ECO:0000256" key="7">
    <source>
        <dbReference type="SAM" id="Phobius"/>
    </source>
</evidence>
<dbReference type="GO" id="GO:0016020">
    <property type="term" value="C:membrane"/>
    <property type="evidence" value="ECO:0007669"/>
    <property type="project" value="UniProtKB-SubCell"/>
</dbReference>
<proteinExistence type="predicted"/>
<keyword evidence="6" id="KW-1015">Disulfide bond</keyword>
<protein>
    <submittedName>
        <fullName evidence="9">PAN domain-containing protein</fullName>
    </submittedName>
</protein>
<dbReference type="InterPro" id="IPR036426">
    <property type="entry name" value="Bulb-type_lectin_dom_sf"/>
</dbReference>